<evidence type="ECO:0000313" key="2">
    <source>
        <dbReference type="Proteomes" id="UP000013065"/>
    </source>
</evidence>
<dbReference type="Pfam" id="PF06995">
    <property type="entry name" value="Phage_P2_GpU"/>
    <property type="match status" value="1"/>
</dbReference>
<name>N8S9H2_9GAMM</name>
<dbReference type="AlphaFoldDB" id="N8S9H2"/>
<protein>
    <submittedName>
        <fullName evidence="1">Uncharacterized protein</fullName>
    </submittedName>
</protein>
<dbReference type="InterPro" id="IPR009734">
    <property type="entry name" value="Myoviridae_GpU"/>
</dbReference>
<dbReference type="Proteomes" id="UP000013065">
    <property type="component" value="Unassembled WGS sequence"/>
</dbReference>
<dbReference type="RefSeq" id="WP_004703696.1">
    <property type="nucleotide sequence ID" value="NZ_KB851200.1"/>
</dbReference>
<proteinExistence type="predicted"/>
<accession>N8S9H2</accession>
<organism evidence="1 2">
    <name type="scientific">Acinetobacter seifertii</name>
    <dbReference type="NCBI Taxonomy" id="1530123"/>
    <lineage>
        <taxon>Bacteria</taxon>
        <taxon>Pseudomonadati</taxon>
        <taxon>Pseudomonadota</taxon>
        <taxon>Gammaproteobacteria</taxon>
        <taxon>Moraxellales</taxon>
        <taxon>Moraxellaceae</taxon>
        <taxon>Acinetobacter</taxon>
        <taxon>Acinetobacter calcoaceticus/baumannii complex</taxon>
    </lineage>
</organism>
<gene>
    <name evidence="1" type="ORF">F985_03896</name>
</gene>
<dbReference type="PATRIC" id="fig|520709.3.peg.3828"/>
<reference evidence="2" key="1">
    <citation type="submission" date="2013-02" db="EMBL/GenBank/DDBJ databases">
        <title>The Genome Sequence of Acinetobacter sp. NIPH 973.</title>
        <authorList>
            <consortium name="The Broad Institute Genome Sequencing Platform"/>
            <consortium name="The Broad Institute Genome Sequencing Center for Infectious Disease"/>
            <person name="Cerqueira G."/>
            <person name="Feldgarden M."/>
            <person name="Courvalin P."/>
            <person name="Perichon B."/>
            <person name="Grillot-Courvalin C."/>
            <person name="Clermont D."/>
            <person name="Rocha E."/>
            <person name="Yoon E.-J."/>
            <person name="Nemec A."/>
            <person name="Walker B."/>
            <person name="Young S.K."/>
            <person name="Zeng Q."/>
            <person name="Gargeya S."/>
            <person name="Fitzgerald M."/>
            <person name="Haas B."/>
            <person name="Abouelleil A."/>
            <person name="Alvarado L."/>
            <person name="Arachchi H.M."/>
            <person name="Berlin A.M."/>
            <person name="Chapman S.B."/>
            <person name="Dewar J."/>
            <person name="Goldberg J."/>
            <person name="Griggs A."/>
            <person name="Gujja S."/>
            <person name="Hansen M."/>
            <person name="Howarth C."/>
            <person name="Imamovic A."/>
            <person name="Larimer J."/>
            <person name="McCowan C."/>
            <person name="Murphy C."/>
            <person name="Neiman D."/>
            <person name="Pearson M."/>
            <person name="Priest M."/>
            <person name="Roberts A."/>
            <person name="Saif S."/>
            <person name="Shea T."/>
            <person name="Sisk P."/>
            <person name="Sykes S."/>
            <person name="Wortman J."/>
            <person name="Nusbaum C."/>
            <person name="Birren B."/>
        </authorList>
    </citation>
    <scope>NUCLEOTIDE SEQUENCE [LARGE SCALE GENOMIC DNA]</scope>
    <source>
        <strain evidence="2">NIPH 973</strain>
    </source>
</reference>
<comment type="caution">
    <text evidence="1">The sequence shown here is derived from an EMBL/GenBank/DDBJ whole genome shotgun (WGS) entry which is preliminary data.</text>
</comment>
<dbReference type="HOGENOM" id="CLU_3211189_0_0_6"/>
<reference evidence="1 2" key="2">
    <citation type="journal article" date="2015" name="Int. J. Syst. Evol. Microbiol.">
        <title>Acinetobacter seifertii sp. nov., a member of the Acinetobacter calcoaceticus-Acinetobacter baumannii complex isolated from human clinical specimens.</title>
        <authorList>
            <person name="Nemec A."/>
            <person name="Krizova L."/>
            <person name="Maixnerova M."/>
            <person name="Sedo O."/>
            <person name="Brisse S."/>
            <person name="Higgins P.G."/>
        </authorList>
    </citation>
    <scope>NUCLEOTIDE SEQUENCE [LARGE SCALE GENOMIC DNA]</scope>
    <source>
        <strain evidence="1 2">NIPH 973</strain>
    </source>
</reference>
<evidence type="ECO:0000313" key="1">
    <source>
        <dbReference type="EMBL" id="ENU42997.1"/>
    </source>
</evidence>
<dbReference type="EMBL" id="APOO01000022">
    <property type="protein sequence ID" value="ENU42997.1"/>
    <property type="molecule type" value="Genomic_DNA"/>
</dbReference>
<sequence length="44" mass="5059">MMMIFGVFVFSLPTATYQTLKRQTNWRHASSSRVGDMPDYSQTA</sequence>